<proteinExistence type="predicted"/>
<organism evidence="1 2">
    <name type="scientific">Undibacterium jejuense</name>
    <dbReference type="NCBI Taxonomy" id="1344949"/>
    <lineage>
        <taxon>Bacteria</taxon>
        <taxon>Pseudomonadati</taxon>
        <taxon>Pseudomonadota</taxon>
        <taxon>Betaproteobacteria</taxon>
        <taxon>Burkholderiales</taxon>
        <taxon>Oxalobacteraceae</taxon>
        <taxon>Undibacterium</taxon>
    </lineage>
</organism>
<protein>
    <submittedName>
        <fullName evidence="1">Uncharacterized protein</fullName>
    </submittedName>
</protein>
<sequence length="164" mass="18275">MASVTFDATHPRNIKIRWTDFEHGFVINGQKLGRHGKAIATDYFHFSASWNSLGAEKTEQFQRLLTGSSNDRAALRYEITKDPEHPGCSLIVGEFSMAHAGTPLTSDMLHYLAQTAISPELRYGRVSEDFNAPFLLGHWIVEFPKEVKLRAGLAGNRGLLPAAY</sequence>
<reference evidence="1" key="1">
    <citation type="submission" date="2020-08" db="EMBL/GenBank/DDBJ databases">
        <title>Novel species isolated from subtropical streams in China.</title>
        <authorList>
            <person name="Lu H."/>
        </authorList>
    </citation>
    <scope>NUCLEOTIDE SEQUENCE</scope>
    <source>
        <strain evidence="1">KACC 12607</strain>
    </source>
</reference>
<name>A0A923KJV5_9BURK</name>
<evidence type="ECO:0000313" key="1">
    <source>
        <dbReference type="EMBL" id="MBC3861120.1"/>
    </source>
</evidence>
<evidence type="ECO:0000313" key="2">
    <source>
        <dbReference type="Proteomes" id="UP000634011"/>
    </source>
</evidence>
<comment type="caution">
    <text evidence="1">The sequence shown here is derived from an EMBL/GenBank/DDBJ whole genome shotgun (WGS) entry which is preliminary data.</text>
</comment>
<keyword evidence="2" id="KW-1185">Reference proteome</keyword>
<dbReference type="RefSeq" id="WP_186911060.1">
    <property type="nucleotide sequence ID" value="NZ_JACOFV010000002.1"/>
</dbReference>
<gene>
    <name evidence="1" type="ORF">H8K32_03330</name>
</gene>
<accession>A0A923KJV5</accession>
<dbReference type="AlphaFoldDB" id="A0A923KJV5"/>
<dbReference type="Proteomes" id="UP000634011">
    <property type="component" value="Unassembled WGS sequence"/>
</dbReference>
<dbReference type="EMBL" id="JACOFV010000002">
    <property type="protein sequence ID" value="MBC3861120.1"/>
    <property type="molecule type" value="Genomic_DNA"/>
</dbReference>